<keyword evidence="2" id="KW-1185">Reference proteome</keyword>
<reference evidence="1" key="1">
    <citation type="submission" date="2016-03" db="EMBL/GenBank/DDBJ databases">
        <title>Mechanisms controlling the formation of the plant cell surface in tip-growing cells are functionally conserved among land plants.</title>
        <authorList>
            <person name="Honkanen S."/>
            <person name="Jones V.A."/>
            <person name="Morieri G."/>
            <person name="Champion C."/>
            <person name="Hetherington A.J."/>
            <person name="Kelly S."/>
            <person name="Saint-Marcoux D."/>
            <person name="Proust H."/>
            <person name="Prescott H."/>
            <person name="Dolan L."/>
        </authorList>
    </citation>
    <scope>NUCLEOTIDE SEQUENCE [LARGE SCALE GENOMIC DNA]</scope>
    <source>
        <tissue evidence="1">Whole gametophyte</tissue>
    </source>
</reference>
<evidence type="ECO:0000313" key="1">
    <source>
        <dbReference type="EMBL" id="OAE19373.1"/>
    </source>
</evidence>
<comment type="caution">
    <text evidence="1">The sequence shown here is derived from an EMBL/GenBank/DDBJ whole genome shotgun (WGS) entry which is preliminary data.</text>
</comment>
<evidence type="ECO:0000313" key="2">
    <source>
        <dbReference type="Proteomes" id="UP000077202"/>
    </source>
</evidence>
<dbReference type="AlphaFoldDB" id="A0A176VFZ7"/>
<proteinExistence type="predicted"/>
<name>A0A176VFZ7_MARPO</name>
<accession>A0A176VFZ7</accession>
<organism evidence="1 2">
    <name type="scientific">Marchantia polymorpha subsp. ruderalis</name>
    <dbReference type="NCBI Taxonomy" id="1480154"/>
    <lineage>
        <taxon>Eukaryota</taxon>
        <taxon>Viridiplantae</taxon>
        <taxon>Streptophyta</taxon>
        <taxon>Embryophyta</taxon>
        <taxon>Marchantiophyta</taxon>
        <taxon>Marchantiopsida</taxon>
        <taxon>Marchantiidae</taxon>
        <taxon>Marchantiales</taxon>
        <taxon>Marchantiaceae</taxon>
        <taxon>Marchantia</taxon>
    </lineage>
</organism>
<sequence>MSSTALATTRDLGLARSLVPPASQTPFSEVPDVLKALVSKSRILLFVDDYGQTRTTLNQTKWLKPEVLKMTNTGYGYAAHQPGSPLLKGGGGFASSAATFFAALPAADFSNASILPYPTAAFMHKFIQQKCTQQKQPGAELLP</sequence>
<dbReference type="Proteomes" id="UP000077202">
    <property type="component" value="Unassembled WGS sequence"/>
</dbReference>
<dbReference type="EMBL" id="LVLJ01003879">
    <property type="protein sequence ID" value="OAE19373.1"/>
    <property type="molecule type" value="Genomic_DNA"/>
</dbReference>
<gene>
    <name evidence="1" type="ORF">AXG93_698s1020</name>
</gene>
<protein>
    <submittedName>
        <fullName evidence="1">Uncharacterized protein</fullName>
    </submittedName>
</protein>